<evidence type="ECO:0000256" key="1">
    <source>
        <dbReference type="SAM" id="MobiDB-lite"/>
    </source>
</evidence>
<feature type="chain" id="PRO_5043858876" evidence="2">
    <location>
        <begin position="27"/>
        <end position="88"/>
    </location>
</feature>
<evidence type="ECO:0000313" key="4">
    <source>
        <dbReference type="Proteomes" id="UP001223720"/>
    </source>
</evidence>
<organism evidence="3 4">
    <name type="scientific">Methylorubrum extorquens</name>
    <name type="common">Methylobacterium dichloromethanicum</name>
    <name type="synonym">Methylobacterium extorquens</name>
    <dbReference type="NCBI Taxonomy" id="408"/>
    <lineage>
        <taxon>Bacteria</taxon>
        <taxon>Pseudomonadati</taxon>
        <taxon>Pseudomonadota</taxon>
        <taxon>Alphaproteobacteria</taxon>
        <taxon>Hyphomicrobiales</taxon>
        <taxon>Methylobacteriaceae</taxon>
        <taxon>Methylorubrum</taxon>
    </lineage>
</organism>
<dbReference type="AlphaFoldDB" id="A0AAX3WIN7"/>
<evidence type="ECO:0000313" key="3">
    <source>
        <dbReference type="EMBL" id="WHQ71383.1"/>
    </source>
</evidence>
<evidence type="ECO:0000256" key="2">
    <source>
        <dbReference type="SAM" id="SignalP"/>
    </source>
</evidence>
<feature type="region of interest" description="Disordered" evidence="1">
    <location>
        <begin position="61"/>
        <end position="88"/>
    </location>
</feature>
<dbReference type="Proteomes" id="UP001223720">
    <property type="component" value="Chromosome"/>
</dbReference>
<reference evidence="3" key="1">
    <citation type="journal article" date="2022" name="Biotechnol. Bioprocess Eng.">
        <title>Pan-genome Analysis Reveals Comparative Genomic Features of Central Metabolic Pathways in Methylorubrum extorquens.</title>
        <authorList>
            <person name="Lee G.M."/>
            <person name="Scott-Nevros Z.K."/>
            <person name="Lee S.-M."/>
            <person name="Kim D."/>
        </authorList>
    </citation>
    <scope>NUCLEOTIDE SEQUENCE</scope>
    <source>
        <strain evidence="3">ATCC 55366</strain>
    </source>
</reference>
<sequence length="88" mass="9247">MTKRINTISAAIFSLSLGFAASPVLAQTIGVEHGVAHRTSDGRMSPRNAIGGYDSIIARQRAHSNDDASAAGGNAEQPERLVPQFGQE</sequence>
<name>A0AAX3WIN7_METEX</name>
<proteinExistence type="predicted"/>
<protein>
    <submittedName>
        <fullName evidence="3">Uncharacterized protein</fullName>
    </submittedName>
</protein>
<accession>A0AAX3WIN7</accession>
<dbReference type="RefSeq" id="WP_056116488.1">
    <property type="nucleotide sequence ID" value="NZ_CP073633.1"/>
</dbReference>
<feature type="signal peptide" evidence="2">
    <location>
        <begin position="1"/>
        <end position="26"/>
    </location>
</feature>
<keyword evidence="2" id="KW-0732">Signal</keyword>
<dbReference type="EMBL" id="CP073633">
    <property type="protein sequence ID" value="WHQ71383.1"/>
    <property type="molecule type" value="Genomic_DNA"/>
</dbReference>
<gene>
    <name evidence="3" type="ORF">KEC54_07440</name>
</gene>